<comment type="caution">
    <text evidence="8">The sequence shown here is derived from an EMBL/GenBank/DDBJ whole genome shotgun (WGS) entry which is preliminary data.</text>
</comment>
<evidence type="ECO:0000313" key="8">
    <source>
        <dbReference type="EMBL" id="MBM3095056.1"/>
    </source>
</evidence>
<evidence type="ECO:0000256" key="4">
    <source>
        <dbReference type="ARBA" id="ARBA00022833"/>
    </source>
</evidence>
<dbReference type="EC" id="4.2.1.1" evidence="2"/>
<dbReference type="Proteomes" id="UP000744980">
    <property type="component" value="Unassembled WGS sequence"/>
</dbReference>
<dbReference type="Gene3D" id="3.40.1050.10">
    <property type="entry name" value="Carbonic anhydrase"/>
    <property type="match status" value="1"/>
</dbReference>
<dbReference type="PANTHER" id="PTHR11002:SF76">
    <property type="entry name" value="CARBONIC ANHYDRASE"/>
    <property type="match status" value="1"/>
</dbReference>
<evidence type="ECO:0000256" key="3">
    <source>
        <dbReference type="ARBA" id="ARBA00022723"/>
    </source>
</evidence>
<dbReference type="InterPro" id="IPR036874">
    <property type="entry name" value="Carbonic_anhydrase_sf"/>
</dbReference>
<keyword evidence="9" id="KW-1185">Reference proteome</keyword>
<feature type="binding site" evidence="7">
    <location>
        <position position="151"/>
    </location>
    <ligand>
        <name>Zn(2+)</name>
        <dbReference type="ChEBI" id="CHEBI:29105"/>
    </ligand>
</feature>
<comment type="cofactor">
    <cofactor evidence="7">
        <name>Zn(2+)</name>
        <dbReference type="ChEBI" id="CHEBI:29105"/>
    </cofactor>
    <text evidence="7">Binds 1 zinc ion per subunit.</text>
</comment>
<evidence type="ECO:0000313" key="9">
    <source>
        <dbReference type="Proteomes" id="UP000744980"/>
    </source>
</evidence>
<dbReference type="GO" id="GO:0008270">
    <property type="term" value="F:zinc ion binding"/>
    <property type="evidence" value="ECO:0007669"/>
    <property type="project" value="InterPro"/>
</dbReference>
<proteinExistence type="inferred from homology"/>
<organism evidence="8 9">
    <name type="scientific">Ensifer canadensis</name>
    <dbReference type="NCBI Taxonomy" id="555315"/>
    <lineage>
        <taxon>Bacteria</taxon>
        <taxon>Pseudomonadati</taxon>
        <taxon>Pseudomonadota</taxon>
        <taxon>Alphaproteobacteria</taxon>
        <taxon>Hyphomicrobiales</taxon>
        <taxon>Rhizobiaceae</taxon>
        <taxon>Sinorhizobium/Ensifer group</taxon>
        <taxon>Ensifer</taxon>
    </lineage>
</organism>
<feature type="binding site" evidence="7">
    <location>
        <position position="98"/>
    </location>
    <ligand>
        <name>Zn(2+)</name>
        <dbReference type="ChEBI" id="CHEBI:29105"/>
    </ligand>
</feature>
<dbReference type="SUPFAM" id="SSF53056">
    <property type="entry name" value="beta-carbonic anhydrase, cab"/>
    <property type="match status" value="1"/>
</dbReference>
<comment type="catalytic activity">
    <reaction evidence="6">
        <text>hydrogencarbonate + H(+) = CO2 + H2O</text>
        <dbReference type="Rhea" id="RHEA:10748"/>
        <dbReference type="ChEBI" id="CHEBI:15377"/>
        <dbReference type="ChEBI" id="CHEBI:15378"/>
        <dbReference type="ChEBI" id="CHEBI:16526"/>
        <dbReference type="ChEBI" id="CHEBI:17544"/>
        <dbReference type="EC" id="4.2.1.1"/>
    </reaction>
</comment>
<dbReference type="GO" id="GO:0004089">
    <property type="term" value="F:carbonate dehydratase activity"/>
    <property type="evidence" value="ECO:0007669"/>
    <property type="project" value="UniProtKB-EC"/>
</dbReference>
<dbReference type="PANTHER" id="PTHR11002">
    <property type="entry name" value="CARBONIC ANHYDRASE"/>
    <property type="match status" value="1"/>
</dbReference>
<gene>
    <name evidence="8" type="ORF">GFB56_30460</name>
</gene>
<comment type="similarity">
    <text evidence="1">Belongs to the beta-class carbonic anhydrase family.</text>
</comment>
<evidence type="ECO:0000256" key="5">
    <source>
        <dbReference type="ARBA" id="ARBA00023239"/>
    </source>
</evidence>
<evidence type="ECO:0000256" key="1">
    <source>
        <dbReference type="ARBA" id="ARBA00006217"/>
    </source>
</evidence>
<name>A0AAW4FUP8_9HYPH</name>
<keyword evidence="3 7" id="KW-0479">Metal-binding</keyword>
<reference evidence="8 9" key="1">
    <citation type="submission" date="2020-01" db="EMBL/GenBank/DDBJ databases">
        <title>Draft genome assembly of Ensifer adhaerens T173.</title>
        <authorList>
            <person name="Craig J.E."/>
            <person name="Stinchcombe J.R."/>
        </authorList>
    </citation>
    <scope>NUCLEOTIDE SEQUENCE [LARGE SCALE GENOMIC DNA]</scope>
    <source>
        <strain evidence="8 9">T173</strain>
    </source>
</reference>
<feature type="binding site" evidence="7">
    <location>
        <position position="96"/>
    </location>
    <ligand>
        <name>Zn(2+)</name>
        <dbReference type="ChEBI" id="CHEBI:29105"/>
    </ligand>
</feature>
<protein>
    <recommendedName>
        <fullName evidence="2">carbonic anhydrase</fullName>
        <ecNumber evidence="2">4.2.1.1</ecNumber>
    </recommendedName>
</protein>
<dbReference type="InterPro" id="IPR001765">
    <property type="entry name" value="Carbonic_anhydrase"/>
</dbReference>
<dbReference type="AlphaFoldDB" id="A0AAW4FUP8"/>
<evidence type="ECO:0000256" key="6">
    <source>
        <dbReference type="ARBA" id="ARBA00048348"/>
    </source>
</evidence>
<evidence type="ECO:0000256" key="2">
    <source>
        <dbReference type="ARBA" id="ARBA00012925"/>
    </source>
</evidence>
<accession>A0AAW4FUP8</accession>
<sequence>MAKKLLEGASKEDQTWLAEVTYRFAFDAVYRPLPPDANAARSRLEAGNRAFAELLDRITSSPPAKLNIAVDPHDVGLLPGRSAAPKQQPFAAIVGCADARVPVELIFSEGPNDLFVVRVAGNGMGDDVTASLSYAVDHLKDSLRTIVILGHSGCGAVSAAVDVYLKPAKYMQIMTQKDLRQILDSILIVIQLGATWLERVYGTEVVRRPGYRTTLIEVVIALNAALTGYGIRSRLNLAVRGEIEVVYGVYLLEERLVWSPRGENPDWFHLSAAPRDPDDFVILCDLLVSCPRVMDLLDTTPKPVRH</sequence>
<feature type="binding site" evidence="7">
    <location>
        <position position="154"/>
    </location>
    <ligand>
        <name>Zn(2+)</name>
        <dbReference type="ChEBI" id="CHEBI:29105"/>
    </ligand>
</feature>
<dbReference type="SMART" id="SM00947">
    <property type="entry name" value="Pro_CA"/>
    <property type="match status" value="1"/>
</dbReference>
<dbReference type="RefSeq" id="WP_203529613.1">
    <property type="nucleotide sequence ID" value="NZ_CP083374.1"/>
</dbReference>
<keyword evidence="5" id="KW-0456">Lyase</keyword>
<evidence type="ECO:0000256" key="7">
    <source>
        <dbReference type="PIRSR" id="PIRSR601765-1"/>
    </source>
</evidence>
<dbReference type="EMBL" id="WXFA01000037">
    <property type="protein sequence ID" value="MBM3095056.1"/>
    <property type="molecule type" value="Genomic_DNA"/>
</dbReference>
<keyword evidence="4 7" id="KW-0862">Zinc</keyword>
<dbReference type="Pfam" id="PF00484">
    <property type="entry name" value="Pro_CA"/>
    <property type="match status" value="1"/>
</dbReference>